<comment type="caution">
    <text evidence="2">The sequence shown here is derived from an EMBL/GenBank/DDBJ whole genome shotgun (WGS) entry which is preliminary data.</text>
</comment>
<evidence type="ECO:0000313" key="2">
    <source>
        <dbReference type="EMBL" id="KAG6414260.1"/>
    </source>
</evidence>
<feature type="compositionally biased region" description="Acidic residues" evidence="1">
    <location>
        <begin position="65"/>
        <end position="75"/>
    </location>
</feature>
<gene>
    <name evidence="2" type="ORF">SASPL_126978</name>
</gene>
<sequence length="145" mass="16289">MESFRWVRASDISFVGSARPSSDRIFHHDPFIPARLSNSFDPDSRLSFGSPFFTPRSSDATTNSFEDDVEAEDEKAEAGAQSDLGHKKNNDLRRHAKLREPALAIAEKEKQKCRAAVEKAEAAQRIAELEAQKRINAEMKALKEE</sequence>
<dbReference type="AlphaFoldDB" id="A0A8X8XLH1"/>
<accession>A0A8X8XLH1</accession>
<protein>
    <submittedName>
        <fullName evidence="2">Uncharacterized protein</fullName>
    </submittedName>
</protein>
<evidence type="ECO:0000256" key="1">
    <source>
        <dbReference type="SAM" id="MobiDB-lite"/>
    </source>
</evidence>
<reference evidence="2" key="1">
    <citation type="submission" date="2018-01" db="EMBL/GenBank/DDBJ databases">
        <authorList>
            <person name="Mao J.F."/>
        </authorList>
    </citation>
    <scope>NUCLEOTIDE SEQUENCE</scope>
    <source>
        <strain evidence="2">Huo1</strain>
        <tissue evidence="2">Leaf</tissue>
    </source>
</reference>
<feature type="compositionally biased region" description="Polar residues" evidence="1">
    <location>
        <begin position="55"/>
        <end position="64"/>
    </location>
</feature>
<dbReference type="Proteomes" id="UP000298416">
    <property type="component" value="Unassembled WGS sequence"/>
</dbReference>
<dbReference type="EMBL" id="PNBA02000009">
    <property type="protein sequence ID" value="KAG6414260.1"/>
    <property type="molecule type" value="Genomic_DNA"/>
</dbReference>
<keyword evidence="3" id="KW-1185">Reference proteome</keyword>
<feature type="compositionally biased region" description="Basic and acidic residues" evidence="1">
    <location>
        <begin position="84"/>
        <end position="93"/>
    </location>
</feature>
<feature type="region of interest" description="Disordered" evidence="1">
    <location>
        <begin position="51"/>
        <end position="94"/>
    </location>
</feature>
<reference evidence="2" key="2">
    <citation type="submission" date="2020-08" db="EMBL/GenBank/DDBJ databases">
        <title>Plant Genome Project.</title>
        <authorList>
            <person name="Zhang R.-G."/>
        </authorList>
    </citation>
    <scope>NUCLEOTIDE SEQUENCE</scope>
    <source>
        <strain evidence="2">Huo1</strain>
        <tissue evidence="2">Leaf</tissue>
    </source>
</reference>
<organism evidence="2">
    <name type="scientific">Salvia splendens</name>
    <name type="common">Scarlet sage</name>
    <dbReference type="NCBI Taxonomy" id="180675"/>
    <lineage>
        <taxon>Eukaryota</taxon>
        <taxon>Viridiplantae</taxon>
        <taxon>Streptophyta</taxon>
        <taxon>Embryophyta</taxon>
        <taxon>Tracheophyta</taxon>
        <taxon>Spermatophyta</taxon>
        <taxon>Magnoliopsida</taxon>
        <taxon>eudicotyledons</taxon>
        <taxon>Gunneridae</taxon>
        <taxon>Pentapetalae</taxon>
        <taxon>asterids</taxon>
        <taxon>lamiids</taxon>
        <taxon>Lamiales</taxon>
        <taxon>Lamiaceae</taxon>
        <taxon>Nepetoideae</taxon>
        <taxon>Mentheae</taxon>
        <taxon>Salviinae</taxon>
        <taxon>Salvia</taxon>
        <taxon>Salvia subgen. Calosphace</taxon>
        <taxon>core Calosphace</taxon>
    </lineage>
</organism>
<proteinExistence type="predicted"/>
<name>A0A8X8XLH1_SALSN</name>
<evidence type="ECO:0000313" key="3">
    <source>
        <dbReference type="Proteomes" id="UP000298416"/>
    </source>
</evidence>